<evidence type="ECO:0000313" key="5">
    <source>
        <dbReference type="Proteomes" id="UP000298285"/>
    </source>
</evidence>
<dbReference type="GO" id="GO:0016758">
    <property type="term" value="F:hexosyltransferase activity"/>
    <property type="evidence" value="ECO:0007669"/>
    <property type="project" value="UniProtKB-ARBA"/>
</dbReference>
<feature type="domain" description="Glycosyltransferase 2-like" evidence="3">
    <location>
        <begin position="11"/>
        <end position="139"/>
    </location>
</feature>
<keyword evidence="2 4" id="KW-0808">Transferase</keyword>
<sequence length="326" mass="37810">MGENINNPKVSIIIPVYNTESFVEEAILSILNQTLSETEVIVVDDGSTDSSLEIIKTLADTDSRIKVFSQRNQGQSVARNLGLSIAKGEYIYFMDSDDILKKDTLACCYKKCNEEQLDFVFFDALNFGSENISFPLNYDRKGKINDHLIYRGPEILNILLDIKEYRVPLWLYFIKTSFIKENELLLQAGLSHEDQIFSAQIFYLAEKVGYIPEIFFMRRIRANSVMTSLFSIRNITSYFKIVRYLLKFVENKPQSIQELNAKTIKYIFDPAVYASHTLNFKERMSVAETCMLEFSKYISFKSWLVLLFPSFLTIKSYFKKLHSGRK</sequence>
<name>A0A4Y9ISG7_9BACT</name>
<evidence type="ECO:0000256" key="1">
    <source>
        <dbReference type="ARBA" id="ARBA00022676"/>
    </source>
</evidence>
<gene>
    <name evidence="4" type="ORF">E4T88_04780</name>
</gene>
<reference evidence="4 5" key="1">
    <citation type="submission" date="2019-03" db="EMBL/GenBank/DDBJ databases">
        <title>Diversity of the mouse oral microbiome.</title>
        <authorList>
            <person name="Joseph S."/>
            <person name="Aduse-Opoku J."/>
            <person name="Curtis M."/>
            <person name="Wade W."/>
            <person name="Hashim A."/>
        </authorList>
    </citation>
    <scope>NUCLEOTIDE SEQUENCE [LARGE SCALE GENOMIC DNA]</scope>
    <source>
        <strain evidence="4 5">P11</strain>
    </source>
</reference>
<dbReference type="CDD" id="cd00761">
    <property type="entry name" value="Glyco_tranf_GTA_type"/>
    <property type="match status" value="1"/>
</dbReference>
<protein>
    <submittedName>
        <fullName evidence="4">Glycosyltransferase</fullName>
    </submittedName>
</protein>
<dbReference type="Proteomes" id="UP000298285">
    <property type="component" value="Unassembled WGS sequence"/>
</dbReference>
<evidence type="ECO:0000256" key="2">
    <source>
        <dbReference type="ARBA" id="ARBA00022679"/>
    </source>
</evidence>
<evidence type="ECO:0000259" key="3">
    <source>
        <dbReference type="Pfam" id="PF00535"/>
    </source>
</evidence>
<evidence type="ECO:0000313" key="4">
    <source>
        <dbReference type="EMBL" id="TFU91302.1"/>
    </source>
</evidence>
<dbReference type="Gene3D" id="3.90.550.10">
    <property type="entry name" value="Spore Coat Polysaccharide Biosynthesis Protein SpsA, Chain A"/>
    <property type="match status" value="1"/>
</dbReference>
<accession>A0A4Y9ISG7</accession>
<dbReference type="PANTHER" id="PTHR22916">
    <property type="entry name" value="GLYCOSYLTRANSFERASE"/>
    <property type="match status" value="1"/>
</dbReference>
<dbReference type="AlphaFoldDB" id="A0A4Y9ISG7"/>
<keyword evidence="1" id="KW-0328">Glycosyltransferase</keyword>
<dbReference type="PANTHER" id="PTHR22916:SF51">
    <property type="entry name" value="GLYCOSYLTRANSFERASE EPSH-RELATED"/>
    <property type="match status" value="1"/>
</dbReference>
<dbReference type="SUPFAM" id="SSF53448">
    <property type="entry name" value="Nucleotide-diphospho-sugar transferases"/>
    <property type="match status" value="1"/>
</dbReference>
<dbReference type="EMBL" id="SPPK01000001">
    <property type="protein sequence ID" value="TFU91302.1"/>
    <property type="molecule type" value="Genomic_DNA"/>
</dbReference>
<comment type="caution">
    <text evidence="4">The sequence shown here is derived from an EMBL/GenBank/DDBJ whole genome shotgun (WGS) entry which is preliminary data.</text>
</comment>
<dbReference type="InterPro" id="IPR001173">
    <property type="entry name" value="Glyco_trans_2-like"/>
</dbReference>
<organism evidence="4 5">
    <name type="scientific">Dysgonomonas mossii</name>
    <dbReference type="NCBI Taxonomy" id="163665"/>
    <lineage>
        <taxon>Bacteria</taxon>
        <taxon>Pseudomonadati</taxon>
        <taxon>Bacteroidota</taxon>
        <taxon>Bacteroidia</taxon>
        <taxon>Bacteroidales</taxon>
        <taxon>Dysgonomonadaceae</taxon>
        <taxon>Dysgonomonas</taxon>
    </lineage>
</organism>
<dbReference type="OrthoDB" id="6307329at2"/>
<proteinExistence type="predicted"/>
<dbReference type="InterPro" id="IPR029044">
    <property type="entry name" value="Nucleotide-diphossugar_trans"/>
</dbReference>
<dbReference type="RefSeq" id="WP_135104317.1">
    <property type="nucleotide sequence ID" value="NZ_JADGKW010000001.1"/>
</dbReference>
<dbReference type="Pfam" id="PF00535">
    <property type="entry name" value="Glycos_transf_2"/>
    <property type="match status" value="1"/>
</dbReference>